<name>A0A0X8F7H1_9LACT</name>
<dbReference type="STRING" id="87541.AWM71_00830"/>
<dbReference type="EMBL" id="PKGZ01000004">
    <property type="protein sequence ID" value="PKY91189.1"/>
    <property type="molecule type" value="Genomic_DNA"/>
</dbReference>
<evidence type="ECO:0000313" key="5">
    <source>
        <dbReference type="Proteomes" id="UP000070422"/>
    </source>
</evidence>
<keyword evidence="2" id="KW-0472">Membrane</keyword>
<comment type="caution">
    <text evidence="4">The sequence shown here is derived from an EMBL/GenBank/DDBJ whole genome shotgun (WGS) entry which is preliminary data.</text>
</comment>
<keyword evidence="2" id="KW-0812">Transmembrane</keyword>
<dbReference type="OrthoDB" id="47652at2"/>
<accession>A0A0X8F7H1</accession>
<keyword evidence="2" id="KW-1133">Transmembrane helix</keyword>
<evidence type="ECO:0000256" key="1">
    <source>
        <dbReference type="ARBA" id="ARBA00010894"/>
    </source>
</evidence>
<evidence type="ECO:0000313" key="6">
    <source>
        <dbReference type="Proteomes" id="UP000234775"/>
    </source>
</evidence>
<proteinExistence type="inferred from homology"/>
<dbReference type="KEGG" id="acg:AWM71_00830"/>
<dbReference type="Proteomes" id="UP000070422">
    <property type="component" value="Unassembled WGS sequence"/>
</dbReference>
<dbReference type="EMBL" id="LSCQ01000042">
    <property type="protein sequence ID" value="KXB36463.1"/>
    <property type="molecule type" value="Genomic_DNA"/>
</dbReference>
<dbReference type="Proteomes" id="UP000234775">
    <property type="component" value="Unassembled WGS sequence"/>
</dbReference>
<feature type="transmembrane region" description="Helical" evidence="2">
    <location>
        <begin position="7"/>
        <end position="28"/>
    </location>
</feature>
<protein>
    <submittedName>
        <fullName evidence="3 4">YGGT family protein</fullName>
    </submittedName>
</protein>
<evidence type="ECO:0000313" key="4">
    <source>
        <dbReference type="EMBL" id="PKY91189.1"/>
    </source>
</evidence>
<gene>
    <name evidence="4" type="ORF">CYJ27_05660</name>
    <name evidence="3" type="ORF">HMPREF3187_00831</name>
</gene>
<reference evidence="3 5" key="1">
    <citation type="submission" date="2016-01" db="EMBL/GenBank/DDBJ databases">
        <authorList>
            <person name="Oliw E.H."/>
        </authorList>
    </citation>
    <scope>NUCLEOTIDE SEQUENCE [LARGE SCALE GENOMIC DNA]</scope>
    <source>
        <strain evidence="3 5">KA00635</strain>
    </source>
</reference>
<dbReference type="GO" id="GO:0016020">
    <property type="term" value="C:membrane"/>
    <property type="evidence" value="ECO:0007669"/>
    <property type="project" value="InterPro"/>
</dbReference>
<organism evidence="4 6">
    <name type="scientific">Aerococcus christensenii</name>
    <dbReference type="NCBI Taxonomy" id="87541"/>
    <lineage>
        <taxon>Bacteria</taxon>
        <taxon>Bacillati</taxon>
        <taxon>Bacillota</taxon>
        <taxon>Bacilli</taxon>
        <taxon>Lactobacillales</taxon>
        <taxon>Aerococcaceae</taxon>
        <taxon>Aerococcus</taxon>
    </lineage>
</organism>
<sequence>MILIFKTLYFLLQTYSFLIVIWALMSWLPNGRESQFGKYLNRIVLPYIEIFDRFIPTLAGISFSPLIAILVLELAMRGLTSLFLVFL</sequence>
<dbReference type="PANTHER" id="PTHR33219">
    <property type="entry name" value="YLMG HOMOLOG PROTEIN 2, CHLOROPLASTIC"/>
    <property type="match status" value="1"/>
</dbReference>
<dbReference type="PATRIC" id="fig|87541.4.peg.823"/>
<dbReference type="PANTHER" id="PTHR33219:SF14">
    <property type="entry name" value="PROTEIN COFACTOR ASSEMBLY OF COMPLEX C SUBUNIT B CCB3, CHLOROPLASTIC-RELATED"/>
    <property type="match status" value="1"/>
</dbReference>
<dbReference type="AlphaFoldDB" id="A0A0X8F7H1"/>
<comment type="similarity">
    <text evidence="1">Belongs to the YggT family.</text>
</comment>
<evidence type="ECO:0000313" key="3">
    <source>
        <dbReference type="EMBL" id="KXB36463.1"/>
    </source>
</evidence>
<evidence type="ECO:0000256" key="2">
    <source>
        <dbReference type="SAM" id="Phobius"/>
    </source>
</evidence>
<dbReference type="RefSeq" id="WP_060776236.1">
    <property type="nucleotide sequence ID" value="NZ_CP014159.1"/>
</dbReference>
<keyword evidence="6" id="KW-1185">Reference proteome</keyword>
<dbReference type="Pfam" id="PF02325">
    <property type="entry name" value="CCB3_YggT"/>
    <property type="match status" value="1"/>
</dbReference>
<dbReference type="InterPro" id="IPR003425">
    <property type="entry name" value="CCB3/YggT"/>
</dbReference>
<reference evidence="4 6" key="2">
    <citation type="submission" date="2017-12" db="EMBL/GenBank/DDBJ databases">
        <title>Phylogenetic diversity of female urinary microbiome.</title>
        <authorList>
            <person name="Thomas-White K."/>
            <person name="Wolfe A.J."/>
        </authorList>
    </citation>
    <scope>NUCLEOTIDE SEQUENCE [LARGE SCALE GENOMIC DNA]</scope>
    <source>
        <strain evidence="4 6">UMB0844</strain>
    </source>
</reference>